<dbReference type="EMBL" id="BJMM01000008">
    <property type="protein sequence ID" value="GEB49703.1"/>
    <property type="molecule type" value="Genomic_DNA"/>
</dbReference>
<evidence type="ECO:0000313" key="2">
    <source>
        <dbReference type="EMBL" id="GEB49703.1"/>
    </source>
</evidence>
<gene>
    <name evidence="2" type="ORF">SCA03_22540</name>
</gene>
<feature type="domain" description="ChrR-like cupin" evidence="1">
    <location>
        <begin position="33"/>
        <end position="122"/>
    </location>
</feature>
<dbReference type="AlphaFoldDB" id="A0A4Y3QYP6"/>
<accession>A0A4Y3QYP6</accession>
<protein>
    <recommendedName>
        <fullName evidence="1">ChrR-like cupin domain-containing protein</fullName>
    </recommendedName>
</protein>
<evidence type="ECO:0000313" key="3">
    <source>
        <dbReference type="Proteomes" id="UP000319210"/>
    </source>
</evidence>
<dbReference type="RefSeq" id="WP_051856511.1">
    <property type="nucleotide sequence ID" value="NZ_BJMM01000008.1"/>
</dbReference>
<name>A0A4Y3QYP6_STRCI</name>
<proteinExistence type="predicted"/>
<dbReference type="Gene3D" id="2.60.120.10">
    <property type="entry name" value="Jelly Rolls"/>
    <property type="match status" value="1"/>
</dbReference>
<comment type="caution">
    <text evidence="2">The sequence shown here is derived from an EMBL/GenBank/DDBJ whole genome shotgun (WGS) entry which is preliminary data.</text>
</comment>
<dbReference type="InterPro" id="IPR025979">
    <property type="entry name" value="ChrR-like_cupin_dom"/>
</dbReference>
<dbReference type="Proteomes" id="UP000319210">
    <property type="component" value="Unassembled WGS sequence"/>
</dbReference>
<reference evidence="2 3" key="1">
    <citation type="submission" date="2019-06" db="EMBL/GenBank/DDBJ databases">
        <title>Whole genome shotgun sequence of Streptomyces cacaoi subsp. cacaoi NBRC 12748.</title>
        <authorList>
            <person name="Hosoyama A."/>
            <person name="Uohara A."/>
            <person name="Ohji S."/>
            <person name="Ichikawa N."/>
        </authorList>
    </citation>
    <scope>NUCLEOTIDE SEQUENCE [LARGE SCALE GENOMIC DNA]</scope>
    <source>
        <strain evidence="2 3">NBRC 12748</strain>
    </source>
</reference>
<dbReference type="OrthoDB" id="3691422at2"/>
<dbReference type="InterPro" id="IPR014710">
    <property type="entry name" value="RmlC-like_jellyroll"/>
</dbReference>
<dbReference type="Pfam" id="PF12973">
    <property type="entry name" value="Cupin_7"/>
    <property type="match status" value="1"/>
</dbReference>
<evidence type="ECO:0000259" key="1">
    <source>
        <dbReference type="Pfam" id="PF12973"/>
    </source>
</evidence>
<organism evidence="2 3">
    <name type="scientific">Streptomyces cacaoi</name>
    <dbReference type="NCBI Taxonomy" id="1898"/>
    <lineage>
        <taxon>Bacteria</taxon>
        <taxon>Bacillati</taxon>
        <taxon>Actinomycetota</taxon>
        <taxon>Actinomycetes</taxon>
        <taxon>Kitasatosporales</taxon>
        <taxon>Streptomycetaceae</taxon>
        <taxon>Streptomyces</taxon>
    </lineage>
</organism>
<keyword evidence="3" id="KW-1185">Reference proteome</keyword>
<dbReference type="SUPFAM" id="SSF51182">
    <property type="entry name" value="RmlC-like cupins"/>
    <property type="match status" value="1"/>
</dbReference>
<sequence length="136" mass="14745">MSDTLTARPGVPQQRAVTVLRGLLTAEGREALDWHGWDEPGRAGVQIRPLYTTRPPHAATAFLVRFGPGAHGDLHEHLGHELMFVLDGELINDNGDRYTAGDLIVEEPGSVHRVRTETGVTVLGVREGPTVPREAG</sequence>
<dbReference type="InterPro" id="IPR011051">
    <property type="entry name" value="RmlC_Cupin_sf"/>
</dbReference>